<keyword evidence="5 8" id="KW-0233">DNA recombination</keyword>
<evidence type="ECO:0000259" key="9">
    <source>
        <dbReference type="Pfam" id="PF11967"/>
    </source>
</evidence>
<dbReference type="InterPro" id="IPR012340">
    <property type="entry name" value="NA-bd_OB-fold"/>
</dbReference>
<feature type="domain" description="DNA replication/recombination mediator RecO N-terminal" evidence="9">
    <location>
        <begin position="7"/>
        <end position="82"/>
    </location>
</feature>
<evidence type="ECO:0000256" key="6">
    <source>
        <dbReference type="ARBA" id="ARBA00023204"/>
    </source>
</evidence>
<dbReference type="Pfam" id="PF11967">
    <property type="entry name" value="RecO_N"/>
    <property type="match status" value="1"/>
</dbReference>
<dbReference type="Pfam" id="PF02565">
    <property type="entry name" value="RecO_C"/>
    <property type="match status" value="1"/>
</dbReference>
<keyword evidence="11" id="KW-1185">Reference proteome</keyword>
<reference evidence="10" key="1">
    <citation type="submission" date="2023-07" db="EMBL/GenBank/DDBJ databases">
        <title>Sequencing the genomes of 1000 actinobacteria strains.</title>
        <authorList>
            <person name="Klenk H.-P."/>
        </authorList>
    </citation>
    <scope>NUCLEOTIDE SEQUENCE</scope>
    <source>
        <strain evidence="10">DSM 107476</strain>
    </source>
</reference>
<evidence type="ECO:0000313" key="10">
    <source>
        <dbReference type="EMBL" id="MDR7329967.1"/>
    </source>
</evidence>
<protein>
    <recommendedName>
        <fullName evidence="3 8">DNA repair protein RecO</fullName>
    </recommendedName>
    <alternativeName>
        <fullName evidence="7 8">Recombination protein O</fullName>
    </alternativeName>
</protein>
<name>A0ABU2A0D5_9CORY</name>
<dbReference type="RefSeq" id="WP_290195229.1">
    <property type="nucleotide sequence ID" value="NZ_CP047654.1"/>
</dbReference>
<comment type="caution">
    <text evidence="10">The sequence shown here is derived from an EMBL/GenBank/DDBJ whole genome shotgun (WGS) entry which is preliminary data.</text>
</comment>
<evidence type="ECO:0000256" key="4">
    <source>
        <dbReference type="ARBA" id="ARBA00022763"/>
    </source>
</evidence>
<keyword evidence="4 8" id="KW-0227">DNA damage</keyword>
<comment type="function">
    <text evidence="1 8">Involved in DNA repair and RecF pathway recombination.</text>
</comment>
<dbReference type="InterPro" id="IPR003717">
    <property type="entry name" value="RecO"/>
</dbReference>
<proteinExistence type="inferred from homology"/>
<dbReference type="Gene3D" id="2.40.50.140">
    <property type="entry name" value="Nucleic acid-binding proteins"/>
    <property type="match status" value="1"/>
</dbReference>
<evidence type="ECO:0000256" key="1">
    <source>
        <dbReference type="ARBA" id="ARBA00003065"/>
    </source>
</evidence>
<dbReference type="HAMAP" id="MF_00201">
    <property type="entry name" value="RecO"/>
    <property type="match status" value="1"/>
</dbReference>
<dbReference type="InterPro" id="IPR022572">
    <property type="entry name" value="DNA_rep/recomb_RecO_N"/>
</dbReference>
<dbReference type="Proteomes" id="UP001180840">
    <property type="component" value="Unassembled WGS sequence"/>
</dbReference>
<dbReference type="PANTHER" id="PTHR33991">
    <property type="entry name" value="DNA REPAIR PROTEIN RECO"/>
    <property type="match status" value="1"/>
</dbReference>
<dbReference type="SUPFAM" id="SSF50249">
    <property type="entry name" value="Nucleic acid-binding proteins"/>
    <property type="match status" value="1"/>
</dbReference>
<evidence type="ECO:0000256" key="2">
    <source>
        <dbReference type="ARBA" id="ARBA00007452"/>
    </source>
</evidence>
<gene>
    <name evidence="8" type="primary">recO</name>
    <name evidence="10" type="ORF">J2S39_001643</name>
</gene>
<keyword evidence="6 8" id="KW-0234">DNA repair</keyword>
<dbReference type="EMBL" id="JAVDXZ010000001">
    <property type="protein sequence ID" value="MDR7329967.1"/>
    <property type="molecule type" value="Genomic_DNA"/>
</dbReference>
<evidence type="ECO:0000256" key="5">
    <source>
        <dbReference type="ARBA" id="ARBA00023172"/>
    </source>
</evidence>
<dbReference type="InterPro" id="IPR042242">
    <property type="entry name" value="RecO_C"/>
</dbReference>
<dbReference type="InterPro" id="IPR037278">
    <property type="entry name" value="ARFGAP/RecO"/>
</dbReference>
<evidence type="ECO:0000256" key="3">
    <source>
        <dbReference type="ARBA" id="ARBA00021310"/>
    </source>
</evidence>
<dbReference type="SUPFAM" id="SSF57863">
    <property type="entry name" value="ArfGap/RecO-like zinc finger"/>
    <property type="match status" value="1"/>
</dbReference>
<sequence>MAGRPSFRDRAVVIRTYDFGEADRVVVLLTRTHGLVRGVAKGVRRAKSRFGSRLQPFVHLDVNLYRGGSLATIAEADTVAYYGAGIIEEYDRYTAASVVLETAERLAYVAAEGDPGLFERVTEALERMQTTTHPTLVLDQFALQAMGAAGWAPQLFDCAQCGRRGPHHAFHPAVGGAACHECRPSGSAEVEEESLHLMWLLAHGHDDDARAIAEATPYLESEAHRLTMAHLQWHLESKITSLKVMDQR</sequence>
<dbReference type="Gene3D" id="1.20.1440.120">
    <property type="entry name" value="Recombination protein O, C-terminal domain"/>
    <property type="match status" value="1"/>
</dbReference>
<comment type="similarity">
    <text evidence="2 8">Belongs to the RecO family.</text>
</comment>
<accession>A0ABU2A0D5</accession>
<evidence type="ECO:0000256" key="7">
    <source>
        <dbReference type="ARBA" id="ARBA00033409"/>
    </source>
</evidence>
<evidence type="ECO:0000256" key="8">
    <source>
        <dbReference type="HAMAP-Rule" id="MF_00201"/>
    </source>
</evidence>
<organism evidence="10 11">
    <name type="scientific">Corynebacterium guangdongense</name>
    <dbReference type="NCBI Taxonomy" id="1783348"/>
    <lineage>
        <taxon>Bacteria</taxon>
        <taxon>Bacillati</taxon>
        <taxon>Actinomycetota</taxon>
        <taxon>Actinomycetes</taxon>
        <taxon>Mycobacteriales</taxon>
        <taxon>Corynebacteriaceae</taxon>
        <taxon>Corynebacterium</taxon>
    </lineage>
</organism>
<dbReference type="NCBIfam" id="TIGR00613">
    <property type="entry name" value="reco"/>
    <property type="match status" value="1"/>
</dbReference>
<evidence type="ECO:0000313" key="11">
    <source>
        <dbReference type="Proteomes" id="UP001180840"/>
    </source>
</evidence>
<dbReference type="PANTHER" id="PTHR33991:SF1">
    <property type="entry name" value="DNA REPAIR PROTEIN RECO"/>
    <property type="match status" value="1"/>
</dbReference>